<proteinExistence type="predicted"/>
<protein>
    <submittedName>
        <fullName evidence="1">Uncharacterized protein</fullName>
    </submittedName>
</protein>
<reference evidence="1" key="1">
    <citation type="submission" date="2023-08" db="EMBL/GenBank/DDBJ databases">
        <authorList>
            <person name="Nazir A."/>
        </authorList>
    </citation>
    <scope>NUCLEOTIDE SEQUENCE</scope>
</reference>
<evidence type="ECO:0000313" key="1">
    <source>
        <dbReference type="EMBL" id="WNO47563.1"/>
    </source>
</evidence>
<accession>A0AA96KT31</accession>
<sequence length="252" mass="29957">MKFQFKEGQWFDVRKLTDWQKQWCLDNLEFLTLSKSDFAAEHFNFWLYQEWKNLGYYFGSASKPYIQSENEITFNDFYYEGEEVSQESIFDSPHWITSKKNMELSQGLELISGKDYKVVEAIIDSDGDKLFKVVNSLGVLRSYHEGHFHKVAPQDLLPDEIEEVEDSFDNLVYVEPKHIDNNTYYVVEKDKLSESQWEFLLDNIPTSHEPEGNEIYLNLDPDGRIWFGDTYKSENQDIYISFNDIFKEVKQY</sequence>
<dbReference type="EMBL" id="OR481006">
    <property type="protein sequence ID" value="WNO47563.1"/>
    <property type="molecule type" value="Genomic_DNA"/>
</dbReference>
<name>A0AA96KT31_9CAUD</name>
<organism evidence="1">
    <name type="scientific">Staphylococcus phage vB_VibM_10AMN12</name>
    <dbReference type="NCBI Taxonomy" id="3076785"/>
    <lineage>
        <taxon>Viruses</taxon>
        <taxon>Duplodnaviria</taxon>
        <taxon>Heunggongvirae</taxon>
        <taxon>Uroviricota</taxon>
        <taxon>Caudoviricetes</taxon>
    </lineage>
</organism>